<reference evidence="1 2" key="1">
    <citation type="submission" date="2020-10" db="EMBL/GenBank/DDBJ databases">
        <title>Connecting structure to function with the recovery of over 1000 high-quality activated sludge metagenome-assembled genomes encoding full-length rRNA genes using long-read sequencing.</title>
        <authorList>
            <person name="Singleton C.M."/>
            <person name="Petriglieri F."/>
            <person name="Kristensen J.M."/>
            <person name="Kirkegaard R.H."/>
            <person name="Michaelsen T.Y."/>
            <person name="Andersen M.H."/>
            <person name="Karst S.M."/>
            <person name="Dueholm M.S."/>
            <person name="Nielsen P.H."/>
            <person name="Albertsen M."/>
        </authorList>
    </citation>
    <scope>NUCLEOTIDE SEQUENCE [LARGE SCALE GENOMIC DNA]</scope>
    <source>
        <strain evidence="1">Fred_18-Q3-R57-64_BAT3C.720</strain>
    </source>
</reference>
<proteinExistence type="predicted"/>
<evidence type="ECO:0000313" key="1">
    <source>
        <dbReference type="EMBL" id="MBK7955738.1"/>
    </source>
</evidence>
<organism evidence="1 2">
    <name type="scientific">Candidatus Accumulibacter affinis</name>
    <dbReference type="NCBI Taxonomy" id="2954384"/>
    <lineage>
        <taxon>Bacteria</taxon>
        <taxon>Pseudomonadati</taxon>
        <taxon>Pseudomonadota</taxon>
        <taxon>Betaproteobacteria</taxon>
        <taxon>Candidatus Accumulibacter</taxon>
    </lineage>
</organism>
<sequence>MKATIDIRCENGVWGELRITNDGDKAARITNPGDYRPTQGWEFSREAYQIAVLRSFHFLEMTVRAEDGSVVEPSDDIVTRADHLVGLPVELEPGAELRINVPLHEFYDLKRNVDYSLALTYGDDSISVSASTQIRCSVRGLK</sequence>
<dbReference type="Proteomes" id="UP000706151">
    <property type="component" value="Unassembled WGS sequence"/>
</dbReference>
<comment type="caution">
    <text evidence="1">The sequence shown here is derived from an EMBL/GenBank/DDBJ whole genome shotgun (WGS) entry which is preliminary data.</text>
</comment>
<name>A0A935W682_9PROT</name>
<evidence type="ECO:0000313" key="2">
    <source>
        <dbReference type="Proteomes" id="UP000706151"/>
    </source>
</evidence>
<dbReference type="EMBL" id="JADJOT010000011">
    <property type="protein sequence ID" value="MBK7955738.1"/>
    <property type="molecule type" value="Genomic_DNA"/>
</dbReference>
<accession>A0A935W682</accession>
<gene>
    <name evidence="1" type="ORF">IPK02_18360</name>
</gene>
<dbReference type="AlphaFoldDB" id="A0A935W682"/>
<protein>
    <submittedName>
        <fullName evidence="1">Uncharacterized protein</fullName>
    </submittedName>
</protein>